<comment type="caution">
    <text evidence="1">The sequence shown here is derived from an EMBL/GenBank/DDBJ whole genome shotgun (WGS) entry which is preliminary data.</text>
</comment>
<dbReference type="AlphaFoldDB" id="A0A7W2R3C3"/>
<protein>
    <recommendedName>
        <fullName evidence="3">Natural product</fullName>
    </recommendedName>
</protein>
<proteinExistence type="predicted"/>
<gene>
    <name evidence="1" type="ORF">H3Z82_07965</name>
</gene>
<evidence type="ECO:0008006" key="3">
    <source>
        <dbReference type="Google" id="ProtNLM"/>
    </source>
</evidence>
<evidence type="ECO:0000313" key="2">
    <source>
        <dbReference type="Proteomes" id="UP000541857"/>
    </source>
</evidence>
<name>A0A7W2R3C3_9FLAO</name>
<reference evidence="1 2" key="1">
    <citation type="submission" date="2020-07" db="EMBL/GenBank/DDBJ databases">
        <title>Bacterium isolated from marine sediment.</title>
        <authorList>
            <person name="Shang D."/>
        </authorList>
    </citation>
    <scope>NUCLEOTIDE SEQUENCE [LARGE SCALE GENOMIC DNA]</scope>
    <source>
        <strain evidence="1 2">F6074</strain>
    </source>
</reference>
<sequence>MKKLSLENLKLKANDMLQRSQLKTVFGGYNGGTGVQCRCKNRHTGAEWFGNVDDCDECGNFCANNVPQGHTYTSWICTGPLVQY</sequence>
<organism evidence="1 2">
    <name type="scientific">Gelidibacter maritimus</name>
    <dbReference type="NCBI Taxonomy" id="2761487"/>
    <lineage>
        <taxon>Bacteria</taxon>
        <taxon>Pseudomonadati</taxon>
        <taxon>Bacteroidota</taxon>
        <taxon>Flavobacteriia</taxon>
        <taxon>Flavobacteriales</taxon>
        <taxon>Flavobacteriaceae</taxon>
        <taxon>Gelidibacter</taxon>
    </lineage>
</organism>
<dbReference type="EMBL" id="JACGLT010000005">
    <property type="protein sequence ID" value="MBA6152654.1"/>
    <property type="molecule type" value="Genomic_DNA"/>
</dbReference>
<dbReference type="RefSeq" id="WP_182204567.1">
    <property type="nucleotide sequence ID" value="NZ_JACGLT010000005.1"/>
</dbReference>
<dbReference type="Proteomes" id="UP000541857">
    <property type="component" value="Unassembled WGS sequence"/>
</dbReference>
<evidence type="ECO:0000313" key="1">
    <source>
        <dbReference type="EMBL" id="MBA6152654.1"/>
    </source>
</evidence>
<keyword evidence="2" id="KW-1185">Reference proteome</keyword>
<accession>A0A7W2R3C3</accession>